<evidence type="ECO:0000256" key="1">
    <source>
        <dbReference type="ARBA" id="ARBA00004255"/>
    </source>
</evidence>
<evidence type="ECO:0000256" key="6">
    <source>
        <dbReference type="ARBA" id="ARBA00022892"/>
    </source>
</evidence>
<protein>
    <recommendedName>
        <fullName evidence="2 12">Coatomer subunit beta</fullName>
    </recommendedName>
    <alternativeName>
        <fullName evidence="11 12">Beta-coat protein</fullName>
    </alternativeName>
</protein>
<dbReference type="GO" id="GO:0030126">
    <property type="term" value="C:COPI vesicle coat"/>
    <property type="evidence" value="ECO:0007669"/>
    <property type="project" value="InterPro"/>
</dbReference>
<dbReference type="GO" id="GO:0005198">
    <property type="term" value="F:structural molecule activity"/>
    <property type="evidence" value="ECO:0007669"/>
    <property type="project" value="InterPro"/>
</dbReference>
<evidence type="ECO:0000256" key="4">
    <source>
        <dbReference type="ARBA" id="ARBA00022490"/>
    </source>
</evidence>
<gene>
    <name evidence="17" type="primary">betaCop</name>
    <name evidence="17" type="ORF">g.13957</name>
</gene>
<dbReference type="GO" id="GO:0006888">
    <property type="term" value="P:endoplasmic reticulum to Golgi vesicle-mediated transport"/>
    <property type="evidence" value="ECO:0007669"/>
    <property type="project" value="TreeGrafter"/>
</dbReference>
<dbReference type="GO" id="GO:0006891">
    <property type="term" value="P:intra-Golgi vesicle-mediated transport"/>
    <property type="evidence" value="ECO:0007669"/>
    <property type="project" value="TreeGrafter"/>
</dbReference>
<keyword evidence="3 12" id="KW-0813">Transport</keyword>
<name>A0A6G1SHU2_9ACAR</name>
<evidence type="ECO:0000259" key="15">
    <source>
        <dbReference type="Pfam" id="PF07718"/>
    </source>
</evidence>
<evidence type="ECO:0000313" key="17">
    <source>
        <dbReference type="EMBL" id="MDE49737.1"/>
    </source>
</evidence>
<dbReference type="Pfam" id="PF14806">
    <property type="entry name" value="Coatomer_b_Cpla"/>
    <property type="match status" value="1"/>
</dbReference>
<accession>A0A6G1SHU2</accession>
<evidence type="ECO:0000259" key="16">
    <source>
        <dbReference type="Pfam" id="PF14806"/>
    </source>
</evidence>
<evidence type="ECO:0000259" key="14">
    <source>
        <dbReference type="Pfam" id="PF01602"/>
    </source>
</evidence>
<comment type="subunit">
    <text evidence="12">Oligomeric complex that consists of at least the alpha, beta, beta', gamma, delta, epsilon and zeta subunits.</text>
</comment>
<dbReference type="InterPro" id="IPR016024">
    <property type="entry name" value="ARM-type_fold"/>
</dbReference>
<feature type="domain" description="Clathrin/coatomer adaptor adaptin-like N-terminal" evidence="14">
    <location>
        <begin position="26"/>
        <end position="558"/>
    </location>
</feature>
<evidence type="ECO:0000256" key="2">
    <source>
        <dbReference type="ARBA" id="ARBA00017024"/>
    </source>
</evidence>
<keyword evidence="8 12" id="KW-0333">Golgi apparatus</keyword>
<evidence type="ECO:0000256" key="7">
    <source>
        <dbReference type="ARBA" id="ARBA00022927"/>
    </source>
</evidence>
<keyword evidence="5" id="KW-0677">Repeat</keyword>
<dbReference type="InterPro" id="IPR002553">
    <property type="entry name" value="Clathrin/coatomer_adapt-like_N"/>
</dbReference>
<dbReference type="Pfam" id="PF07718">
    <property type="entry name" value="Coatamer_beta_C"/>
    <property type="match status" value="1"/>
</dbReference>
<dbReference type="SUPFAM" id="SSF48371">
    <property type="entry name" value="ARM repeat"/>
    <property type="match status" value="1"/>
</dbReference>
<dbReference type="PIRSF" id="PIRSF005727">
    <property type="entry name" value="Coatomer_beta_subunit"/>
    <property type="match status" value="1"/>
</dbReference>
<keyword evidence="10 12" id="KW-0968">Cytoplasmic vesicle</keyword>
<dbReference type="PANTHER" id="PTHR10635:SF0">
    <property type="entry name" value="COATOMER SUBUNIT BETA"/>
    <property type="match status" value="1"/>
</dbReference>
<dbReference type="PANTHER" id="PTHR10635">
    <property type="entry name" value="COATOMER SUBUNIT BETA"/>
    <property type="match status" value="1"/>
</dbReference>
<organism evidence="17">
    <name type="scientific">Aceria tosichella</name>
    <name type="common">wheat curl mite</name>
    <dbReference type="NCBI Taxonomy" id="561515"/>
    <lineage>
        <taxon>Eukaryota</taxon>
        <taxon>Metazoa</taxon>
        <taxon>Ecdysozoa</taxon>
        <taxon>Arthropoda</taxon>
        <taxon>Chelicerata</taxon>
        <taxon>Arachnida</taxon>
        <taxon>Acari</taxon>
        <taxon>Acariformes</taxon>
        <taxon>Trombidiformes</taxon>
        <taxon>Prostigmata</taxon>
        <taxon>Eupodina</taxon>
        <taxon>Eriophyoidea</taxon>
        <taxon>Eriophyidae</taxon>
        <taxon>Eriophyinae</taxon>
        <taxon>Aceriini</taxon>
        <taxon>Aceria</taxon>
    </lineage>
</organism>
<dbReference type="InterPro" id="IPR011989">
    <property type="entry name" value="ARM-like"/>
</dbReference>
<feature type="domain" description="Coatomer beta subunit C-terminal" evidence="15">
    <location>
        <begin position="754"/>
        <end position="845"/>
    </location>
</feature>
<evidence type="ECO:0000256" key="8">
    <source>
        <dbReference type="ARBA" id="ARBA00023034"/>
    </source>
</evidence>
<feature type="region of interest" description="Disordered" evidence="13">
    <location>
        <begin position="505"/>
        <end position="532"/>
    </location>
</feature>
<evidence type="ECO:0000256" key="13">
    <source>
        <dbReference type="SAM" id="MobiDB-lite"/>
    </source>
</evidence>
<evidence type="ECO:0000256" key="11">
    <source>
        <dbReference type="ARBA" id="ARBA00030841"/>
    </source>
</evidence>
<feature type="compositionally biased region" description="Polar residues" evidence="13">
    <location>
        <begin position="511"/>
        <end position="532"/>
    </location>
</feature>
<dbReference type="AlphaFoldDB" id="A0A6G1SHU2"/>
<reference evidence="17" key="1">
    <citation type="submission" date="2018-10" db="EMBL/GenBank/DDBJ databases">
        <title>Transcriptome assembly of Aceria tosichella (Wheat curl mite) Type 2.</title>
        <authorList>
            <person name="Scully E.D."/>
            <person name="Geib S.M."/>
            <person name="Palmer N.A."/>
            <person name="Gupta A.K."/>
            <person name="Sarath G."/>
            <person name="Tatineni S."/>
        </authorList>
    </citation>
    <scope>NUCLEOTIDE SEQUENCE</scope>
    <source>
        <strain evidence="17">LincolnNE</strain>
    </source>
</reference>
<keyword evidence="4 12" id="KW-0963">Cytoplasm</keyword>
<evidence type="ECO:0000256" key="12">
    <source>
        <dbReference type="PIRNR" id="PIRNR005727"/>
    </source>
</evidence>
<evidence type="ECO:0000256" key="9">
    <source>
        <dbReference type="ARBA" id="ARBA00023136"/>
    </source>
</evidence>
<dbReference type="Gene3D" id="1.25.10.10">
    <property type="entry name" value="Leucine-rich Repeat Variant"/>
    <property type="match status" value="1"/>
</dbReference>
<dbReference type="Pfam" id="PF01602">
    <property type="entry name" value="Adaptin_N"/>
    <property type="match status" value="1"/>
</dbReference>
<dbReference type="InterPro" id="IPR016460">
    <property type="entry name" value="COPB1"/>
</dbReference>
<feature type="domain" description="Coatomer beta subunit appendage platform" evidence="16">
    <location>
        <begin position="857"/>
        <end position="983"/>
    </location>
</feature>
<proteinExistence type="predicted"/>
<dbReference type="InterPro" id="IPR011710">
    <property type="entry name" value="Coatomer_bsu_C"/>
</dbReference>
<comment type="subcellular location">
    <subcellularLocation>
        <location evidence="12">Cytoplasm</location>
    </subcellularLocation>
    <subcellularLocation>
        <location evidence="1 12">Golgi apparatus membrane</location>
        <topology evidence="1 12">Peripheral membrane protein</topology>
        <orientation evidence="1 12">Cytoplasmic side</orientation>
    </subcellularLocation>
    <subcellularLocation>
        <location evidence="12">Cytoplasmic vesicle</location>
        <location evidence="12">COPI-coated vesicle membrane</location>
        <topology evidence="12">Peripheral membrane protein</topology>
        <orientation evidence="12">Cytoplasmic side</orientation>
    </subcellularLocation>
</comment>
<dbReference type="EMBL" id="GGYP01004966">
    <property type="protein sequence ID" value="MDE49737.1"/>
    <property type="molecule type" value="Transcribed_RNA"/>
</dbReference>
<evidence type="ECO:0000256" key="10">
    <source>
        <dbReference type="ARBA" id="ARBA00023329"/>
    </source>
</evidence>
<evidence type="ECO:0000256" key="3">
    <source>
        <dbReference type="ARBA" id="ARBA00022448"/>
    </source>
</evidence>
<dbReference type="GO" id="GO:0006886">
    <property type="term" value="P:intracellular protein transport"/>
    <property type="evidence" value="ECO:0007669"/>
    <property type="project" value="InterPro"/>
</dbReference>
<dbReference type="InterPro" id="IPR029446">
    <property type="entry name" value="COPB1_appendage_platform_dom"/>
</dbReference>
<keyword evidence="7 12" id="KW-0653">Protein transport</keyword>
<sequence length="993" mass="111037">MSGEPCYSIVRKPKGYELSNEMTLKKRIECDNLEKCQKALAELLQSLLDGEKFPTNLMMSVINRYQMNRFAGDVGNRDKRIKKLLYVLWECLPKRGPDGKFLDKMVMVCGAFDKDLKHPNQYVCGSVLRTLSKTREPEVIRELVHSIEKCLEWSHAYQRKNAVLAIARIYKNFPDLNPSAPKLISEYLMKENDDECKRAALQALLEIDPEEAKPYLHSSNVQDIHCMNASIQLLFVELIQRVFKKDSEEAQDYLAILSGLIKLSSSPSVRYQAASTLMKFSRDPEAIKLVAACFIDICAKDSDNNVKLIALDSLTRLRQIKGAERVIRNSVMDILFILQSSSDVTLQGKILRLTLELLSSLNVGGVVAALRQEIEKNANDQEKSGYRRFLIAAAHNIAERFPNAVVEFEMMDTLFGLLLNNPGENTSLDLILLFQMFMTKNPPMQGSIVKKIQDNFNLIRNSQSIHCGLIRLLGEFSETKEQIEKSYLVIKESMGELPIVASEMRKRAQANEESPSADDTSNNASVTSNKSSAANGDVDIITKGVKQLVTADGSYATQSAISYQTSSNVDEEHPPLRAYYLNNKFESASVLSRALLKMACRYRQSGATNSECGKMIARFMLLISSIIHLGHSSLTDADGNTIHINDEHSQNLMVALTILQKIWTDSPKDVARRLKEIITDEFRSQLGVAVKKADDDDRFAGDSFSKKKTEPAKFNDAICISLFESRDKDIVFDDRDLDDTDSSQLSMPDMFGEIPLTGTIDAIYAYCEFDVNQYDIGLKIHLENRTRATLENVTLELAARGESSSNFIDRPDPIVLAPRATACITSNIKVVSAENRRLFGSIAYDDTSRISADDREQVLMLNDISVNITDYIKPATTSFDEFRAVWRDCEWENKVTVKTKLTNLKEYLAQLVAATNMRCVTTEKSLDGDNTSLSANLYAKSSFGEEALVNVSIDQETPSSIVRGSVKIRSRSQGMALSLGEKITAAQNAAAQP</sequence>
<comment type="function">
    <text evidence="12">The coatomer is a cytosolic protein complex that binds to dilysine motifs and reversibly associates with Golgi non-clathrin-coated vesicles, which further mediate biosynthetic protein transport from the ER, via the Golgi up to the trans Golgi network. Coatomer complex is required for budding from Golgi membranes, and is essential for the retrograde Golgi-to-ER transport of dilysine-tagged proteins.</text>
</comment>
<keyword evidence="9 12" id="KW-0472">Membrane</keyword>
<keyword evidence="6 12" id="KW-0931">ER-Golgi transport</keyword>
<evidence type="ECO:0000256" key="5">
    <source>
        <dbReference type="ARBA" id="ARBA00022737"/>
    </source>
</evidence>
<dbReference type="GO" id="GO:0000139">
    <property type="term" value="C:Golgi membrane"/>
    <property type="evidence" value="ECO:0007669"/>
    <property type="project" value="UniProtKB-SubCell"/>
</dbReference>